<proteinExistence type="predicted"/>
<dbReference type="Proteomes" id="UP000013084">
    <property type="component" value="Unassembled WGS sequence"/>
</dbReference>
<comment type="caution">
    <text evidence="2">The sequence shown here is derived from an EMBL/GenBank/DDBJ whole genome shotgun (WGS) entry which is preliminary data.</text>
</comment>
<dbReference type="OrthoDB" id="9816113at2"/>
<feature type="domain" description="Glycosyl transferase family 25" evidence="1">
    <location>
        <begin position="1"/>
        <end position="178"/>
    </location>
</feature>
<name>N9R556_9GAMM</name>
<gene>
    <name evidence="2" type="ORF">F902_04053</name>
</gene>
<dbReference type="Pfam" id="PF01755">
    <property type="entry name" value="Glyco_transf_25"/>
    <property type="match status" value="1"/>
</dbReference>
<evidence type="ECO:0000313" key="2">
    <source>
        <dbReference type="EMBL" id="ENX53184.1"/>
    </source>
</evidence>
<organism evidence="2 3">
    <name type="scientific">Acinetobacter higginsii</name>
    <dbReference type="NCBI Taxonomy" id="70347"/>
    <lineage>
        <taxon>Bacteria</taxon>
        <taxon>Pseudomonadati</taxon>
        <taxon>Pseudomonadota</taxon>
        <taxon>Gammaproteobacteria</taxon>
        <taxon>Moraxellales</taxon>
        <taxon>Moraxellaceae</taxon>
        <taxon>Acinetobacter</taxon>
    </lineage>
</organism>
<accession>N9R556</accession>
<reference evidence="2 3" key="1">
    <citation type="submission" date="2013-02" db="EMBL/GenBank/DDBJ databases">
        <title>The Genome Sequence of Acinetobacter sp. CIP 70.18.</title>
        <authorList>
            <consortium name="The Broad Institute Genome Sequencing Platform"/>
            <consortium name="The Broad Institute Genome Sequencing Center for Infectious Disease"/>
            <person name="Cerqueira G."/>
            <person name="Feldgarden M."/>
            <person name="Courvalin P."/>
            <person name="Perichon B."/>
            <person name="Grillot-Courvalin C."/>
            <person name="Clermont D."/>
            <person name="Rocha E."/>
            <person name="Yoon E.-J."/>
            <person name="Nemec A."/>
            <person name="Walker B."/>
            <person name="Young S.K."/>
            <person name="Zeng Q."/>
            <person name="Gargeya S."/>
            <person name="Fitzgerald M."/>
            <person name="Haas B."/>
            <person name="Abouelleil A."/>
            <person name="Alvarado L."/>
            <person name="Arachchi H.M."/>
            <person name="Berlin A.M."/>
            <person name="Chapman S.B."/>
            <person name="Dewar J."/>
            <person name="Goldberg J."/>
            <person name="Griggs A."/>
            <person name="Gujja S."/>
            <person name="Hansen M."/>
            <person name="Howarth C."/>
            <person name="Imamovic A."/>
            <person name="Larimer J."/>
            <person name="McCowan C."/>
            <person name="Murphy C."/>
            <person name="Neiman D."/>
            <person name="Pearson M."/>
            <person name="Priest M."/>
            <person name="Roberts A."/>
            <person name="Saif S."/>
            <person name="Shea T."/>
            <person name="Sisk P."/>
            <person name="Sykes S."/>
            <person name="Wortman J."/>
            <person name="Nusbaum C."/>
            <person name="Birren B."/>
        </authorList>
    </citation>
    <scope>NUCLEOTIDE SEQUENCE [LARGE SCALE GENOMIC DNA]</scope>
    <source>
        <strain evidence="2 3">CIP 70.18</strain>
    </source>
</reference>
<dbReference type="InterPro" id="IPR002654">
    <property type="entry name" value="Glyco_trans_25"/>
</dbReference>
<dbReference type="EMBL" id="APRN01000042">
    <property type="protein sequence ID" value="ENX53184.1"/>
    <property type="molecule type" value="Genomic_DNA"/>
</dbReference>
<evidence type="ECO:0000313" key="3">
    <source>
        <dbReference type="Proteomes" id="UP000013084"/>
    </source>
</evidence>
<dbReference type="CDD" id="cd06532">
    <property type="entry name" value="Glyco_transf_25"/>
    <property type="match status" value="1"/>
</dbReference>
<keyword evidence="3" id="KW-1185">Reference proteome</keyword>
<dbReference type="HOGENOM" id="CLU_071269_2_0_6"/>
<accession>N9THZ0</accession>
<dbReference type="PATRIC" id="fig|1217700.3.peg.3938"/>
<dbReference type="AlphaFoldDB" id="N9R556"/>
<protein>
    <recommendedName>
        <fullName evidence="1">Glycosyl transferase family 25 domain-containing protein</fullName>
    </recommendedName>
</protein>
<evidence type="ECO:0000259" key="1">
    <source>
        <dbReference type="Pfam" id="PF01755"/>
    </source>
</evidence>
<sequence>MVKNFVVSLKTAVDRRTHIEDQFMQQGIAFSFFDAIEPQQVEELAARLSVRIHNCHLSQGELGCLFSHILLWKKAIDENIDYIGIFEDDIYLGGQAKAFLSDHGWIKAQWDIIKIEKNSAFNYLSLTDKTSLENGRIISRLLNPNFGTAGYILSNKAAQSLLCYIQNLSVVDHVDQIMFKKYLKYGEYPVYQVNPALCIQEYLLYPDDKKFQSSLSWRDSYKKKEQSPLNKIKRELTRVFLQLYRLPFKVKIIFK</sequence>